<protein>
    <recommendedName>
        <fullName evidence="4">L-ornithine N(5)-monooxygenase [NAD(P)H]</fullName>
        <ecNumber evidence="4">1.14.13.196</ecNumber>
    </recommendedName>
</protein>
<dbReference type="PANTHER" id="PTHR42802">
    <property type="entry name" value="MONOOXYGENASE"/>
    <property type="match status" value="1"/>
</dbReference>
<keyword evidence="6" id="KW-0274">FAD</keyword>
<dbReference type="Pfam" id="PF13434">
    <property type="entry name" value="Lys_Orn_oxgnase"/>
    <property type="match status" value="1"/>
</dbReference>
<comment type="catalytic activity">
    <reaction evidence="9">
        <text>L-ornithine + NADPH + O2 = N(5)-hydroxy-L-ornithine + NADP(+) + H2O</text>
        <dbReference type="Rhea" id="RHEA:41508"/>
        <dbReference type="ChEBI" id="CHEBI:15377"/>
        <dbReference type="ChEBI" id="CHEBI:15379"/>
        <dbReference type="ChEBI" id="CHEBI:46911"/>
        <dbReference type="ChEBI" id="CHEBI:57783"/>
        <dbReference type="ChEBI" id="CHEBI:58349"/>
        <dbReference type="ChEBI" id="CHEBI:78275"/>
        <dbReference type="EC" id="1.14.13.196"/>
    </reaction>
</comment>
<evidence type="ECO:0000256" key="4">
    <source>
        <dbReference type="ARBA" id="ARBA00012881"/>
    </source>
</evidence>
<keyword evidence="5" id="KW-0285">Flavoprotein</keyword>
<comment type="pathway">
    <text evidence="2">Siderophore biosynthesis.</text>
</comment>
<dbReference type="InterPro" id="IPR036188">
    <property type="entry name" value="FAD/NAD-bd_sf"/>
</dbReference>
<evidence type="ECO:0000313" key="13">
    <source>
        <dbReference type="Proteomes" id="UP000565441"/>
    </source>
</evidence>
<evidence type="ECO:0000256" key="2">
    <source>
        <dbReference type="ARBA" id="ARBA00004924"/>
    </source>
</evidence>
<evidence type="ECO:0000256" key="8">
    <source>
        <dbReference type="ARBA" id="ARBA00023002"/>
    </source>
</evidence>
<comment type="catalytic activity">
    <reaction evidence="10">
        <text>L-ornithine + NADH + O2 = N(5)-hydroxy-L-ornithine + NAD(+) + H2O</text>
        <dbReference type="Rhea" id="RHEA:41512"/>
        <dbReference type="ChEBI" id="CHEBI:15377"/>
        <dbReference type="ChEBI" id="CHEBI:15379"/>
        <dbReference type="ChEBI" id="CHEBI:46911"/>
        <dbReference type="ChEBI" id="CHEBI:57540"/>
        <dbReference type="ChEBI" id="CHEBI:57945"/>
        <dbReference type="ChEBI" id="CHEBI:78275"/>
        <dbReference type="EC" id="1.14.13.196"/>
    </reaction>
</comment>
<dbReference type="GO" id="GO:0006879">
    <property type="term" value="P:intracellular iron ion homeostasis"/>
    <property type="evidence" value="ECO:0007669"/>
    <property type="project" value="TreeGrafter"/>
</dbReference>
<evidence type="ECO:0000256" key="10">
    <source>
        <dbReference type="ARBA" id="ARBA00049248"/>
    </source>
</evidence>
<dbReference type="Proteomes" id="UP000565441">
    <property type="component" value="Unassembled WGS sequence"/>
</dbReference>
<comment type="similarity">
    <text evidence="3">Belongs to the lysine N(6)-hydroxylase/L-ornithine N(5)-oxygenase family.</text>
</comment>
<dbReference type="OrthoDB" id="3519933at2759"/>
<comment type="caution">
    <text evidence="12">The sequence shown here is derived from an EMBL/GenBank/DDBJ whole genome shotgun (WGS) entry which is preliminary data.</text>
</comment>
<dbReference type="Gene3D" id="3.50.50.60">
    <property type="entry name" value="FAD/NAD(P)-binding domain"/>
    <property type="match status" value="1"/>
</dbReference>
<accession>A0A8H5HD24</accession>
<proteinExistence type="inferred from homology"/>
<evidence type="ECO:0000256" key="11">
    <source>
        <dbReference type="SAM" id="MobiDB-lite"/>
    </source>
</evidence>
<evidence type="ECO:0000256" key="3">
    <source>
        <dbReference type="ARBA" id="ARBA00007588"/>
    </source>
</evidence>
<evidence type="ECO:0000256" key="9">
    <source>
        <dbReference type="ARBA" id="ARBA00047598"/>
    </source>
</evidence>
<dbReference type="EMBL" id="JAACJP010000012">
    <property type="protein sequence ID" value="KAF5380921.1"/>
    <property type="molecule type" value="Genomic_DNA"/>
</dbReference>
<dbReference type="InterPro" id="IPR025700">
    <property type="entry name" value="Lys/Orn_oxygenase"/>
</dbReference>
<keyword evidence="8" id="KW-0560">Oxidoreductase</keyword>
<dbReference type="AlphaFoldDB" id="A0A8H5HD24"/>
<feature type="region of interest" description="Disordered" evidence="11">
    <location>
        <begin position="447"/>
        <end position="480"/>
    </location>
</feature>
<evidence type="ECO:0000256" key="1">
    <source>
        <dbReference type="ARBA" id="ARBA00001974"/>
    </source>
</evidence>
<evidence type="ECO:0000313" key="12">
    <source>
        <dbReference type="EMBL" id="KAF5380921.1"/>
    </source>
</evidence>
<feature type="compositionally biased region" description="Low complexity" evidence="11">
    <location>
        <begin position="449"/>
        <end position="478"/>
    </location>
</feature>
<reference evidence="12 13" key="1">
    <citation type="journal article" date="2020" name="ISME J.">
        <title>Uncovering the hidden diversity of litter-decomposition mechanisms in mushroom-forming fungi.</title>
        <authorList>
            <person name="Floudas D."/>
            <person name="Bentzer J."/>
            <person name="Ahren D."/>
            <person name="Johansson T."/>
            <person name="Persson P."/>
            <person name="Tunlid A."/>
        </authorList>
    </citation>
    <scope>NUCLEOTIDE SEQUENCE [LARGE SCALE GENOMIC DNA]</scope>
    <source>
        <strain evidence="12 13">CBS 661.87</strain>
    </source>
</reference>
<dbReference type="SUPFAM" id="SSF51905">
    <property type="entry name" value="FAD/NAD(P)-binding domain"/>
    <property type="match status" value="1"/>
</dbReference>
<dbReference type="GO" id="GO:0016491">
    <property type="term" value="F:oxidoreductase activity"/>
    <property type="evidence" value="ECO:0007669"/>
    <property type="project" value="UniProtKB-KW"/>
</dbReference>
<comment type="cofactor">
    <cofactor evidence="1">
        <name>FAD</name>
        <dbReference type="ChEBI" id="CHEBI:57692"/>
    </cofactor>
</comment>
<evidence type="ECO:0000256" key="5">
    <source>
        <dbReference type="ARBA" id="ARBA00022630"/>
    </source>
</evidence>
<sequence>MPSSKIDDSAVYDLIGLGFGPANLAIAGAVIEKRTSTSSGSFPIEKVLFIEKHDKFRWHPGMLLPDARMQISFMKDLATLRNPQSPITFLAYLHSQDRLVSFINRGSMVPSRKEFADYLSWAAQYVKDNGVDVLYGHEVIRLSRGEFDTINIHSRNVATGEQRVIKARDIVISPGGAPRIPESIVSISDHPFVIHSSAYATSIEPVLKSLASKLRPLRVAIIGSGQSAAEVTMDLRERLSLIPCAGFRHELDMIIRKGSLKPSDDSPFANEIFDPSSTETWFNMPTERIRASRLAEYKSTNYGVVNPRTLEILHEVIYDQKLDEGIAKRTASATSTHPHINILPYTSIISTNTNHTPVSSSNNLQTKNDDASLFSIITQNVISRAISEVRYDMVICATGYQRSCWINLLKDSDIGKNFGLHSASSTVQLLPISRCRSRHVDFHLNEAISSSGTPSPSSDSACSTPPTSPHPSTFSSPHIDSQIPDTVYISRNYRLLPSSPEGCGEAAPQLKSRVYLQGVEEATHGLSDTLLSVLGVRAGEVVGDICHRD</sequence>
<gene>
    <name evidence="12" type="ORF">D9615_004010</name>
</gene>
<dbReference type="EC" id="1.14.13.196" evidence="4"/>
<evidence type="ECO:0000256" key="6">
    <source>
        <dbReference type="ARBA" id="ARBA00022827"/>
    </source>
</evidence>
<keyword evidence="7" id="KW-0521">NADP</keyword>
<organism evidence="12 13">
    <name type="scientific">Tricholomella constricta</name>
    <dbReference type="NCBI Taxonomy" id="117010"/>
    <lineage>
        <taxon>Eukaryota</taxon>
        <taxon>Fungi</taxon>
        <taxon>Dikarya</taxon>
        <taxon>Basidiomycota</taxon>
        <taxon>Agaricomycotina</taxon>
        <taxon>Agaricomycetes</taxon>
        <taxon>Agaricomycetidae</taxon>
        <taxon>Agaricales</taxon>
        <taxon>Tricholomatineae</taxon>
        <taxon>Lyophyllaceae</taxon>
        <taxon>Tricholomella</taxon>
    </lineage>
</organism>
<dbReference type="PANTHER" id="PTHR42802:SF1">
    <property type="entry name" value="L-ORNITHINE N(5)-MONOOXYGENASE"/>
    <property type="match status" value="1"/>
</dbReference>
<name>A0A8H5HD24_9AGAR</name>
<keyword evidence="13" id="KW-1185">Reference proteome</keyword>
<evidence type="ECO:0000256" key="7">
    <source>
        <dbReference type="ARBA" id="ARBA00022857"/>
    </source>
</evidence>